<dbReference type="Proteomes" id="UP000059188">
    <property type="component" value="Unassembled WGS sequence"/>
</dbReference>
<protein>
    <submittedName>
        <fullName evidence="2">Uncharacterized protein</fullName>
    </submittedName>
</protein>
<organism evidence="2 3">
    <name type="scientific">Thanatephorus cucumeris (strain AG1-IB / isolate 7/3/14)</name>
    <name type="common">Lettuce bottom rot fungus</name>
    <name type="synonym">Rhizoctonia solani</name>
    <dbReference type="NCBI Taxonomy" id="1108050"/>
    <lineage>
        <taxon>Eukaryota</taxon>
        <taxon>Fungi</taxon>
        <taxon>Dikarya</taxon>
        <taxon>Basidiomycota</taxon>
        <taxon>Agaricomycotina</taxon>
        <taxon>Agaricomycetes</taxon>
        <taxon>Cantharellales</taxon>
        <taxon>Ceratobasidiaceae</taxon>
        <taxon>Rhizoctonia</taxon>
        <taxon>Rhizoctonia solani AG-1</taxon>
    </lineage>
</organism>
<gene>
    <name evidence="2" type="ORF">RSOLAG1IB_04964</name>
</gene>
<sequence>MESAQSHEYTDVLIDLLGTEDIEDESRPDPITFSTTHPGINSALIAAQSTARPAALNRRSNFTSSSESSSPRERSGRFNFDRIRGELAQPSIPKSHSDVSTLSWSRSVGTQGETSMSLGGPVAIHEPELVRLTSMAYLPCPR</sequence>
<dbReference type="AlphaFoldDB" id="A0A0B7G2A3"/>
<evidence type="ECO:0000256" key="1">
    <source>
        <dbReference type="SAM" id="MobiDB-lite"/>
    </source>
</evidence>
<evidence type="ECO:0000313" key="3">
    <source>
        <dbReference type="Proteomes" id="UP000059188"/>
    </source>
</evidence>
<dbReference type="EMBL" id="LN679106">
    <property type="protein sequence ID" value="CEL62608.1"/>
    <property type="molecule type" value="Genomic_DNA"/>
</dbReference>
<reference evidence="2 3" key="1">
    <citation type="submission" date="2014-11" db="EMBL/GenBank/DDBJ databases">
        <authorList>
            <person name="Wibberg Daniel"/>
        </authorList>
    </citation>
    <scope>NUCLEOTIDE SEQUENCE [LARGE SCALE GENOMIC DNA]</scope>
    <source>
        <strain evidence="2">Rhizoctonia solani AG1-IB 7/3/14</strain>
    </source>
</reference>
<evidence type="ECO:0000313" key="2">
    <source>
        <dbReference type="EMBL" id="CEL62608.1"/>
    </source>
</evidence>
<feature type="compositionally biased region" description="Polar residues" evidence="1">
    <location>
        <begin position="92"/>
        <end position="117"/>
    </location>
</feature>
<feature type="compositionally biased region" description="Basic and acidic residues" evidence="1">
    <location>
        <begin position="70"/>
        <end position="85"/>
    </location>
</feature>
<feature type="compositionally biased region" description="Low complexity" evidence="1">
    <location>
        <begin position="57"/>
        <end position="69"/>
    </location>
</feature>
<feature type="region of interest" description="Disordered" evidence="1">
    <location>
        <begin position="48"/>
        <end position="120"/>
    </location>
</feature>
<name>A0A0B7G2A3_THACB</name>
<accession>A0A0B7G2A3</accession>
<proteinExistence type="predicted"/>
<keyword evidence="3" id="KW-1185">Reference proteome</keyword>